<accession>A0A1Y2H9A4</accession>
<keyword evidence="3" id="KW-1185">Reference proteome</keyword>
<sequence>MTKPTQAAAAALARRGKKNKSTAAPAGSASSHDDPDTLLEHAYSLEEQGDRYQNDPIKSRISVRLLKDPDSETLYNAARLGLVIAERTPTPADKLHSLLQTVALSDQVLSVSPQSLDCIFNVAQAHLWLAQVVLESEPPLAVPSGVTPESSLSLCFSHLARLAGLQREQLDELRNATSNSLPGSEDGAQAVSDSSLSVDDEGDGSSGEQLTALEATTVTPLALLETLLLAAECHSVAVLLTPLNDLAGHDQAVADLLAEAQSPFHDCLFAESTYAKSRADRSVADGFDPSIFFQAALEPLQSIISSSPVAHVRAHCDAADSYVAWYEALIANPALVSPVGADERNTRIWQLMASATKHYQSALSRDPSNSSLLFHLAENEWNRAGWSVHVGQADRAQGILLKNAAIYADRAWKALRTGALARERVDDRQQVFALLCQALEALNLTQELMDVRRVGP</sequence>
<comment type="caution">
    <text evidence="2">The sequence shown here is derived from an EMBL/GenBank/DDBJ whole genome shotgun (WGS) entry which is preliminary data.</text>
</comment>
<dbReference type="Proteomes" id="UP000193411">
    <property type="component" value="Unassembled WGS sequence"/>
</dbReference>
<dbReference type="AlphaFoldDB" id="A0A1Y2H9A4"/>
<reference evidence="2 3" key="1">
    <citation type="submission" date="2016-07" db="EMBL/GenBank/DDBJ databases">
        <title>Pervasive Adenine N6-methylation of Active Genes in Fungi.</title>
        <authorList>
            <consortium name="DOE Joint Genome Institute"/>
            <person name="Mondo S.J."/>
            <person name="Dannebaum R.O."/>
            <person name="Kuo R.C."/>
            <person name="Labutti K."/>
            <person name="Haridas S."/>
            <person name="Kuo A."/>
            <person name="Salamov A."/>
            <person name="Ahrendt S.R."/>
            <person name="Lipzen A."/>
            <person name="Sullivan W."/>
            <person name="Andreopoulos W.B."/>
            <person name="Clum A."/>
            <person name="Lindquist E."/>
            <person name="Daum C."/>
            <person name="Ramamoorthy G.K."/>
            <person name="Gryganskyi A."/>
            <person name="Culley D."/>
            <person name="Magnuson J.K."/>
            <person name="James T.Y."/>
            <person name="O'Malley M.A."/>
            <person name="Stajich J.E."/>
            <person name="Spatafora J.W."/>
            <person name="Visel A."/>
            <person name="Grigoriev I.V."/>
        </authorList>
    </citation>
    <scope>NUCLEOTIDE SEQUENCE [LARGE SCALE GENOMIC DNA]</scope>
    <source>
        <strain evidence="2 3">PL171</strain>
    </source>
</reference>
<dbReference type="EMBL" id="MCFL01000066">
    <property type="protein sequence ID" value="ORZ31167.1"/>
    <property type="molecule type" value="Genomic_DNA"/>
</dbReference>
<feature type="region of interest" description="Disordered" evidence="1">
    <location>
        <begin position="1"/>
        <end position="36"/>
    </location>
</feature>
<proteinExistence type="predicted"/>
<feature type="region of interest" description="Disordered" evidence="1">
    <location>
        <begin position="176"/>
        <end position="207"/>
    </location>
</feature>
<organism evidence="2 3">
    <name type="scientific">Catenaria anguillulae PL171</name>
    <dbReference type="NCBI Taxonomy" id="765915"/>
    <lineage>
        <taxon>Eukaryota</taxon>
        <taxon>Fungi</taxon>
        <taxon>Fungi incertae sedis</taxon>
        <taxon>Blastocladiomycota</taxon>
        <taxon>Blastocladiomycetes</taxon>
        <taxon>Blastocladiales</taxon>
        <taxon>Catenariaceae</taxon>
        <taxon>Catenaria</taxon>
    </lineage>
</organism>
<evidence type="ECO:0000256" key="1">
    <source>
        <dbReference type="SAM" id="MobiDB-lite"/>
    </source>
</evidence>
<dbReference type="OrthoDB" id="5328412at2759"/>
<protein>
    <recommendedName>
        <fullName evidence="4">KIF-binding protein</fullName>
    </recommendedName>
</protein>
<evidence type="ECO:0000313" key="3">
    <source>
        <dbReference type="Proteomes" id="UP000193411"/>
    </source>
</evidence>
<evidence type="ECO:0008006" key="4">
    <source>
        <dbReference type="Google" id="ProtNLM"/>
    </source>
</evidence>
<name>A0A1Y2H9A4_9FUNG</name>
<evidence type="ECO:0000313" key="2">
    <source>
        <dbReference type="EMBL" id="ORZ31167.1"/>
    </source>
</evidence>
<gene>
    <name evidence="2" type="ORF">BCR44DRAFT_1516426</name>
</gene>